<evidence type="ECO:0000313" key="3">
    <source>
        <dbReference type="EMBL" id="KAK6587530.1"/>
    </source>
</evidence>
<dbReference type="Proteomes" id="UP001311799">
    <property type="component" value="Unassembled WGS sequence"/>
</dbReference>
<evidence type="ECO:0000256" key="1">
    <source>
        <dbReference type="SAM" id="MobiDB-lite"/>
    </source>
</evidence>
<comment type="caution">
    <text evidence="3">The sequence shown here is derived from an EMBL/GenBank/DDBJ whole genome shotgun (WGS) entry which is preliminary data.</text>
</comment>
<accession>A0AAV9XTL2</accession>
<feature type="region of interest" description="Disordered" evidence="1">
    <location>
        <begin position="404"/>
        <end position="423"/>
    </location>
</feature>
<protein>
    <recommendedName>
        <fullName evidence="5">Signal peptide-containing protein</fullName>
    </recommendedName>
</protein>
<organism evidence="3 4">
    <name type="scientific">Cryptosporidium xiaoi</name>
    <dbReference type="NCBI Taxonomy" id="659607"/>
    <lineage>
        <taxon>Eukaryota</taxon>
        <taxon>Sar</taxon>
        <taxon>Alveolata</taxon>
        <taxon>Apicomplexa</taxon>
        <taxon>Conoidasida</taxon>
        <taxon>Coccidia</taxon>
        <taxon>Eucoccidiorida</taxon>
        <taxon>Eimeriorina</taxon>
        <taxon>Cryptosporidiidae</taxon>
        <taxon>Cryptosporidium</taxon>
    </lineage>
</organism>
<proteinExistence type="predicted"/>
<feature type="chain" id="PRO_5043586686" description="Signal peptide-containing protein" evidence="2">
    <location>
        <begin position="22"/>
        <end position="784"/>
    </location>
</feature>
<reference evidence="3 4" key="1">
    <citation type="submission" date="2023-10" db="EMBL/GenBank/DDBJ databases">
        <title>Comparative genomics analysis reveals potential genetic determinants of host preference in Cryptosporidium xiaoi.</title>
        <authorList>
            <person name="Xiao L."/>
            <person name="Li J."/>
        </authorList>
    </citation>
    <scope>NUCLEOTIDE SEQUENCE [LARGE SCALE GENOMIC DNA]</scope>
    <source>
        <strain evidence="3 4">52996</strain>
    </source>
</reference>
<sequence>MRYNCCCTPLLVLISVVLFKALNFNSVICTENTDLKKITEKKNGISADVCQWRLFYQFSLMSTSRVKLLPPEKPKSFIGGENKKDLFKSCFRGIRELLKKQWISYEGMRHYRNSDLKENLIRIGKEKLISAPKTKEQGKSIFEDVKYFCIYVTNRYFELIKESNNTVELLNVLCSKPARKMTRLMLPIDVRFRGENILSELEEKDQKRIEEEEKSREDLEKQKRGELVPKEGIIPIHETLERHSKNNPLLEISQYIENKSFYENWMDGDNIFANKIKNFPNSKEIMLHRAMFGVTEGRKSRNYKNNDAYISQSNSGFKSDFNFTLPENWEEIQNKTLGIMHHAKSENSVFDREYKVPKQKVTIDSNIDYIKNNESHSKDQYDILKSEEKELGIGLLKDEKKVESLTKSSRPRGSTLYYKGSRDPYIMNSEGRSEKIPFSSKDDILRGNYERHFYKLGPGGELNVRNPDLLVPLDEVYDIPHIFRRDHSDLNTTESLEIPQKIPRGPLGFDQFGLLNIPSRERTKKEIEHRIYSTKNKLIDDGNKLMEPLNVEYPSNSRVLYVNLPGLREYIHGYDLNPELGGLEMELKEYNKNNELNKILKDFLKSIEAKKKKNRFSHLKSGQIKRKFDKRSNIFYDTRITKGNDLKLSTIGFAPLKNTDMENNFVTRKRMVNFDEQDDDENGNGEEYDYQLSELKPTFENGTISINANSRVSGIFDTSSMGFKKCVDEDNFTEDDDEECEDKNDVTECRRTVRFQVPESENRIRKRYTSPPPEPVSEESENDD</sequence>
<keyword evidence="4" id="KW-1185">Reference proteome</keyword>
<name>A0AAV9XTL2_9CRYT</name>
<evidence type="ECO:0000256" key="2">
    <source>
        <dbReference type="SAM" id="SignalP"/>
    </source>
</evidence>
<evidence type="ECO:0000313" key="4">
    <source>
        <dbReference type="Proteomes" id="UP001311799"/>
    </source>
</evidence>
<feature type="signal peptide" evidence="2">
    <location>
        <begin position="1"/>
        <end position="21"/>
    </location>
</feature>
<dbReference type="AlphaFoldDB" id="A0AAV9XTL2"/>
<feature type="region of interest" description="Disordered" evidence="1">
    <location>
        <begin position="760"/>
        <end position="784"/>
    </location>
</feature>
<evidence type="ECO:0008006" key="5">
    <source>
        <dbReference type="Google" id="ProtNLM"/>
    </source>
</evidence>
<keyword evidence="2" id="KW-0732">Signal</keyword>
<gene>
    <name evidence="3" type="ORF">RS030_91572</name>
</gene>
<dbReference type="EMBL" id="JAWDEY010000037">
    <property type="protein sequence ID" value="KAK6587530.1"/>
    <property type="molecule type" value="Genomic_DNA"/>
</dbReference>